<evidence type="ECO:0000313" key="2">
    <source>
        <dbReference type="Proteomes" id="UP000246464"/>
    </source>
</evidence>
<dbReference type="EMBL" id="CP026248">
    <property type="protein sequence ID" value="AWP03307.1"/>
    <property type="molecule type" value="Genomic_DNA"/>
</dbReference>
<organism evidence="1 2">
    <name type="scientific">Scophthalmus maximus</name>
    <name type="common">Turbot</name>
    <name type="synonym">Psetta maxima</name>
    <dbReference type="NCBI Taxonomy" id="52904"/>
    <lineage>
        <taxon>Eukaryota</taxon>
        <taxon>Metazoa</taxon>
        <taxon>Chordata</taxon>
        <taxon>Craniata</taxon>
        <taxon>Vertebrata</taxon>
        <taxon>Euteleostomi</taxon>
        <taxon>Actinopterygii</taxon>
        <taxon>Neopterygii</taxon>
        <taxon>Teleostei</taxon>
        <taxon>Neoteleostei</taxon>
        <taxon>Acanthomorphata</taxon>
        <taxon>Carangaria</taxon>
        <taxon>Pleuronectiformes</taxon>
        <taxon>Pleuronectoidei</taxon>
        <taxon>Scophthalmidae</taxon>
        <taxon>Scophthalmus</taxon>
    </lineage>
</organism>
<dbReference type="AlphaFoldDB" id="A0A2U9BH80"/>
<protein>
    <submittedName>
        <fullName evidence="1">Uncharacterized protein</fullName>
    </submittedName>
</protein>
<reference evidence="1 2" key="1">
    <citation type="submission" date="2017-12" db="EMBL/GenBank/DDBJ databases">
        <title>Integrating genomic resources of turbot (Scophthalmus maximus) in depth evaluation of genetic and physical mapping variation across individuals.</title>
        <authorList>
            <person name="Martinez P."/>
        </authorList>
    </citation>
    <scope>NUCLEOTIDE SEQUENCE [LARGE SCALE GENOMIC DNA]</scope>
</reference>
<accession>A0A2U9BH80</accession>
<gene>
    <name evidence="1" type="ORF">SMAX5B_014266</name>
</gene>
<keyword evidence="2" id="KW-1185">Reference proteome</keyword>
<name>A0A2U9BH80_SCOMX</name>
<evidence type="ECO:0000313" key="1">
    <source>
        <dbReference type="EMBL" id="AWP03307.1"/>
    </source>
</evidence>
<dbReference type="Proteomes" id="UP000246464">
    <property type="component" value="Chromosome 6"/>
</dbReference>
<sequence>MTAEAIGTAFYNVERPITARRAPRREAFCGRESRLILVADFQWEPNYELSQFRKRCPSRGVGDKWHWRRRSRRVSCSCPRVLSSRLCP</sequence>
<proteinExistence type="predicted"/>